<sequence length="78" mass="9129">MDFVIRLRANNATVQKGPTPLYDNELNISAAKYKDLKELCNKNVIPNRYHEEYLSMRHNETIRDTLAETDEDDSDKEN</sequence>
<name>A0ACC2QP60_9NEOP</name>
<protein>
    <submittedName>
        <fullName evidence="1">Uncharacterized protein</fullName>
    </submittedName>
</protein>
<keyword evidence="2" id="KW-1185">Reference proteome</keyword>
<organism evidence="1 2">
    <name type="scientific">Mythimna loreyi</name>
    <dbReference type="NCBI Taxonomy" id="667449"/>
    <lineage>
        <taxon>Eukaryota</taxon>
        <taxon>Metazoa</taxon>
        <taxon>Ecdysozoa</taxon>
        <taxon>Arthropoda</taxon>
        <taxon>Hexapoda</taxon>
        <taxon>Insecta</taxon>
        <taxon>Pterygota</taxon>
        <taxon>Neoptera</taxon>
        <taxon>Endopterygota</taxon>
        <taxon>Lepidoptera</taxon>
        <taxon>Glossata</taxon>
        <taxon>Ditrysia</taxon>
        <taxon>Noctuoidea</taxon>
        <taxon>Noctuidae</taxon>
        <taxon>Noctuinae</taxon>
        <taxon>Hadenini</taxon>
        <taxon>Mythimna</taxon>
    </lineage>
</organism>
<gene>
    <name evidence="1" type="ORF">PYW08_006231</name>
</gene>
<dbReference type="Proteomes" id="UP001231649">
    <property type="component" value="Chromosome 19"/>
</dbReference>
<evidence type="ECO:0000313" key="1">
    <source>
        <dbReference type="EMBL" id="KAJ8720766.1"/>
    </source>
</evidence>
<reference evidence="1" key="1">
    <citation type="submission" date="2023-03" db="EMBL/GenBank/DDBJ databases">
        <title>Chromosome-level genomes of two armyworms, Mythimna separata and Mythimna loreyi, provide insights into the biosynthesis and reception of sex pheromones.</title>
        <authorList>
            <person name="Zhao H."/>
        </authorList>
    </citation>
    <scope>NUCLEOTIDE SEQUENCE</scope>
    <source>
        <strain evidence="1">BeijingLab</strain>
    </source>
</reference>
<accession>A0ACC2QP60</accession>
<proteinExistence type="predicted"/>
<comment type="caution">
    <text evidence="1">The sequence shown here is derived from an EMBL/GenBank/DDBJ whole genome shotgun (WGS) entry which is preliminary data.</text>
</comment>
<evidence type="ECO:0000313" key="2">
    <source>
        <dbReference type="Proteomes" id="UP001231649"/>
    </source>
</evidence>
<dbReference type="EMBL" id="CM056795">
    <property type="protein sequence ID" value="KAJ8720766.1"/>
    <property type="molecule type" value="Genomic_DNA"/>
</dbReference>